<keyword evidence="1" id="KW-0436">Ligase</keyword>
<keyword evidence="8" id="KW-1185">Reference proteome</keyword>
<keyword evidence="4" id="KW-0648">Protein biosynthesis</keyword>
<keyword evidence="2" id="KW-0547">Nucleotide-binding</keyword>
<evidence type="ECO:0000256" key="2">
    <source>
        <dbReference type="ARBA" id="ARBA00022741"/>
    </source>
</evidence>
<dbReference type="SUPFAM" id="SSF55681">
    <property type="entry name" value="Class II aaRS and biotin synthetases"/>
    <property type="match status" value="1"/>
</dbReference>
<dbReference type="PANTHER" id="PTHR22594:SF34">
    <property type="entry name" value="ASPARAGINE--TRNA LIGASE, MITOCHONDRIAL-RELATED"/>
    <property type="match status" value="1"/>
</dbReference>
<dbReference type="EMBL" id="CAJVPS010000002">
    <property type="protein sequence ID" value="CAG8437915.1"/>
    <property type="molecule type" value="Genomic_DNA"/>
</dbReference>
<dbReference type="InterPro" id="IPR045864">
    <property type="entry name" value="aa-tRNA-synth_II/BPL/LPL"/>
</dbReference>
<dbReference type="Proteomes" id="UP000789508">
    <property type="component" value="Unassembled WGS sequence"/>
</dbReference>
<organism evidence="7 8">
    <name type="scientific">Ambispora leptoticha</name>
    <dbReference type="NCBI Taxonomy" id="144679"/>
    <lineage>
        <taxon>Eukaryota</taxon>
        <taxon>Fungi</taxon>
        <taxon>Fungi incertae sedis</taxon>
        <taxon>Mucoromycota</taxon>
        <taxon>Glomeromycotina</taxon>
        <taxon>Glomeromycetes</taxon>
        <taxon>Archaeosporales</taxon>
        <taxon>Ambisporaceae</taxon>
        <taxon>Ambispora</taxon>
    </lineage>
</organism>
<gene>
    <name evidence="7" type="ORF">ALEPTO_LOCUS55</name>
</gene>
<dbReference type="AlphaFoldDB" id="A0A9N8YPF9"/>
<feature type="domain" description="Aminoacyl-transfer RNA synthetases class-II family profile" evidence="6">
    <location>
        <begin position="122"/>
        <end position="386"/>
    </location>
</feature>
<evidence type="ECO:0000256" key="5">
    <source>
        <dbReference type="ARBA" id="ARBA00023146"/>
    </source>
</evidence>
<reference evidence="7" key="1">
    <citation type="submission" date="2021-06" db="EMBL/GenBank/DDBJ databases">
        <authorList>
            <person name="Kallberg Y."/>
            <person name="Tangrot J."/>
            <person name="Rosling A."/>
        </authorList>
    </citation>
    <scope>NUCLEOTIDE SEQUENCE</scope>
    <source>
        <strain evidence="7">FL130A</strain>
    </source>
</reference>
<protein>
    <submittedName>
        <fullName evidence="7">8409_t:CDS:1</fullName>
    </submittedName>
</protein>
<dbReference type="PROSITE" id="PS50862">
    <property type="entry name" value="AA_TRNA_LIGASE_II"/>
    <property type="match status" value="1"/>
</dbReference>
<evidence type="ECO:0000313" key="8">
    <source>
        <dbReference type="Proteomes" id="UP000789508"/>
    </source>
</evidence>
<dbReference type="PANTHER" id="PTHR22594">
    <property type="entry name" value="ASPARTYL/LYSYL-TRNA SYNTHETASE"/>
    <property type="match status" value="1"/>
</dbReference>
<evidence type="ECO:0000256" key="3">
    <source>
        <dbReference type="ARBA" id="ARBA00022840"/>
    </source>
</evidence>
<name>A0A9N8YPF9_9GLOM</name>
<dbReference type="Gene3D" id="3.30.930.10">
    <property type="entry name" value="Bira Bifunctional Protein, Domain 2"/>
    <property type="match status" value="2"/>
</dbReference>
<evidence type="ECO:0000259" key="6">
    <source>
        <dbReference type="PROSITE" id="PS50862"/>
    </source>
</evidence>
<evidence type="ECO:0000256" key="4">
    <source>
        <dbReference type="ARBA" id="ARBA00022917"/>
    </source>
</evidence>
<proteinExistence type="predicted"/>
<dbReference type="InterPro" id="IPR004364">
    <property type="entry name" value="Aa-tRNA-synt_II"/>
</dbReference>
<comment type="caution">
    <text evidence="7">The sequence shown here is derived from an EMBL/GenBank/DDBJ whole genome shotgun (WGS) entry which is preliminary data.</text>
</comment>
<keyword evidence="3" id="KW-0067">ATP-binding</keyword>
<dbReference type="GO" id="GO:0004812">
    <property type="term" value="F:aminoacyl-tRNA ligase activity"/>
    <property type="evidence" value="ECO:0007669"/>
    <property type="project" value="UniProtKB-KW"/>
</dbReference>
<evidence type="ECO:0000313" key="7">
    <source>
        <dbReference type="EMBL" id="CAG8437915.1"/>
    </source>
</evidence>
<accession>A0A9N8YPF9</accession>
<keyword evidence="5" id="KW-0030">Aminoacyl-tRNA synthetase</keyword>
<dbReference type="GO" id="GO:0006421">
    <property type="term" value="P:asparaginyl-tRNA aminoacylation"/>
    <property type="evidence" value="ECO:0007669"/>
    <property type="project" value="TreeGrafter"/>
</dbReference>
<sequence length="390" mass="44518">MVNSLTGTTSIKDIHQKAKFLSELEKIKVGGLESLQLVIYQKNFSSQADLLEKINFASSLVVNGQLSLTPEREQICELRVSEIEFINSNAEDYPLQKKSIPLEVVRDYPHLRAKTNYFLVIFRLRNSISKAIHEFFNQEGFYYISTPIITSNDAEGAGELFNLTTSKKDLFFSKPAKLTVSGQLQAEALVQGLESEMVFTDLKGIIRLAEKMIKYVTNYVLNNNSAELKYLENYDEKNEKKIIGKLKKLADESFKKIDYGERMDLQSEHEKFLCQHFNNSPVFITNYPTNLKAFYMKNNPNGKTVSCFDLLLPEVGELVGGSMREDNYRILRDKAQKIGLDINNLNWYFDLRKYGYAPSGGFGLGLERLIMFISGTENIRDTIAFPRCSS</sequence>
<dbReference type="GO" id="GO:0005524">
    <property type="term" value="F:ATP binding"/>
    <property type="evidence" value="ECO:0007669"/>
    <property type="project" value="UniProtKB-KW"/>
</dbReference>
<dbReference type="OrthoDB" id="1931232at2759"/>
<dbReference type="Pfam" id="PF00152">
    <property type="entry name" value="tRNA-synt_2"/>
    <property type="match status" value="2"/>
</dbReference>
<evidence type="ECO:0000256" key="1">
    <source>
        <dbReference type="ARBA" id="ARBA00022598"/>
    </source>
</evidence>
<dbReference type="InterPro" id="IPR006195">
    <property type="entry name" value="aa-tRNA-synth_II"/>
</dbReference>